<evidence type="ECO:0000256" key="4">
    <source>
        <dbReference type="ARBA" id="ARBA00044517"/>
    </source>
</evidence>
<dbReference type="InterPro" id="IPR051862">
    <property type="entry name" value="GT-like_domain_containing_1"/>
</dbReference>
<evidence type="ECO:0000256" key="2">
    <source>
        <dbReference type="ARBA" id="ARBA00022676"/>
    </source>
</evidence>
<dbReference type="Pfam" id="PF12038">
    <property type="entry name" value="QTMAN_N"/>
    <property type="match status" value="1"/>
</dbReference>
<sequence length="384" mass="43849">MGVSLMKSDTSKPRVLVLSGYDAASHMRWREQLAALLPDFHWHGLALPPRFFRWRIRGNPLSWLNEPLLQERWDLIIATSMVDLATLRGLHPHLASTPCLLYMHENQFAFPVSSGQNSSVDPQMVNLYSALSADCVVFNSGWNRDSFLDGVDTFVQKLPDRVPEGLIETLRGKSRVIPVPIEDRLFADERDAVNWARPHLLWNHRWEYDKGPDRLLKFLQVLDKRSVPFRLSVVGESFRNQPPAFGRIREAFGDRIEQWGFLESRDDYDRLLRRADIVLSTALHDFQGLSMLEAMASGCVPLAPDRLAYPEYVPDLCRYHSYEQAADTEADAAADGLERLMRCRPKPSGPEAWRASVLAGQYQTLFDDLIHAGKTDLTFQSRLC</sequence>
<dbReference type="GO" id="GO:0016438">
    <property type="term" value="F:tRNA-queuosine(34) beta-mannosyltransferase activity"/>
    <property type="evidence" value="ECO:0007669"/>
    <property type="project" value="UniProtKB-EC"/>
</dbReference>
<reference evidence="10" key="1">
    <citation type="submission" date="2016-10" db="EMBL/GenBank/DDBJ databases">
        <authorList>
            <person name="Varghese N."/>
            <person name="Submissions S."/>
        </authorList>
    </citation>
    <scope>NUCLEOTIDE SEQUENCE [LARGE SCALE GENOMIC DNA]</scope>
    <source>
        <strain evidence="10">CGMCC 1.6775</strain>
    </source>
</reference>
<evidence type="ECO:0000259" key="8">
    <source>
        <dbReference type="Pfam" id="PF12038"/>
    </source>
</evidence>
<comment type="similarity">
    <text evidence="1">Belongs to the glycosyltransferase group 1 family. Glycosyltransferase 4 subfamily.</text>
</comment>
<accession>A0A1I4WN46</accession>
<dbReference type="Gene3D" id="3.40.50.2000">
    <property type="entry name" value="Glycogen Phosphorylase B"/>
    <property type="match status" value="1"/>
</dbReference>
<evidence type="ECO:0000313" key="9">
    <source>
        <dbReference type="EMBL" id="SFN14945.1"/>
    </source>
</evidence>
<dbReference type="PANTHER" id="PTHR13615:SF3">
    <property type="entry name" value="GLYCOSYLTRANSFERASE-LIKE DOMAIN-CONTAINING PROTEIN 1"/>
    <property type="match status" value="1"/>
</dbReference>
<dbReference type="InterPro" id="IPR001296">
    <property type="entry name" value="Glyco_trans_1"/>
</dbReference>
<keyword evidence="10" id="KW-1185">Reference proteome</keyword>
<evidence type="ECO:0000256" key="3">
    <source>
        <dbReference type="ARBA" id="ARBA00022679"/>
    </source>
</evidence>
<dbReference type="SUPFAM" id="SSF53756">
    <property type="entry name" value="UDP-Glycosyltransferase/glycogen phosphorylase"/>
    <property type="match status" value="1"/>
</dbReference>
<evidence type="ECO:0000256" key="6">
    <source>
        <dbReference type="ARBA" id="ARBA00048439"/>
    </source>
</evidence>
<name>A0A1I4WN46_9GAMM</name>
<organism evidence="9 10">
    <name type="scientific">Marinobacter pelagius</name>
    <dbReference type="NCBI Taxonomy" id="379482"/>
    <lineage>
        <taxon>Bacteria</taxon>
        <taxon>Pseudomonadati</taxon>
        <taxon>Pseudomonadota</taxon>
        <taxon>Gammaproteobacteria</taxon>
        <taxon>Pseudomonadales</taxon>
        <taxon>Marinobacteraceae</taxon>
        <taxon>Marinobacter</taxon>
    </lineage>
</organism>
<evidence type="ECO:0000259" key="7">
    <source>
        <dbReference type="Pfam" id="PF00534"/>
    </source>
</evidence>
<proteinExistence type="inferred from homology"/>
<gene>
    <name evidence="9" type="ORF">SAMN04487961_2228</name>
</gene>
<feature type="domain" description="Glycosyl transferase family 1" evidence="7">
    <location>
        <begin position="201"/>
        <end position="346"/>
    </location>
</feature>
<dbReference type="AlphaFoldDB" id="A0A1I4WN46"/>
<dbReference type="InterPro" id="IPR022701">
    <property type="entry name" value="QTMAN_N"/>
</dbReference>
<protein>
    <recommendedName>
        <fullName evidence="5">tRNA-queuosine alpha-mannosyltransferase</fullName>
        <ecNumber evidence="4">2.4.1.110</ecNumber>
    </recommendedName>
</protein>
<dbReference type="Proteomes" id="UP000199339">
    <property type="component" value="Unassembled WGS sequence"/>
</dbReference>
<keyword evidence="3 9" id="KW-0808">Transferase</keyword>
<evidence type="ECO:0000313" key="10">
    <source>
        <dbReference type="Proteomes" id="UP000199339"/>
    </source>
</evidence>
<dbReference type="Pfam" id="PF00534">
    <property type="entry name" value="Glycos_transf_1"/>
    <property type="match status" value="1"/>
</dbReference>
<dbReference type="EC" id="2.4.1.110" evidence="4"/>
<dbReference type="PANTHER" id="PTHR13615">
    <property type="entry name" value="GLYCOSYLTRANSFERASE-LIKE 1"/>
    <property type="match status" value="1"/>
</dbReference>
<comment type="catalytic activity">
    <reaction evidence="6">
        <text>queuosine(34) in tRNA(Asp) + GDP-alpha-D-mannose = O-4''-alpha-D-mannosylqueuosine(34) in tRNA(Asp) + GDP + H(+)</text>
        <dbReference type="Rhea" id="RHEA:12885"/>
        <dbReference type="Rhea" id="RHEA-COMP:18572"/>
        <dbReference type="Rhea" id="RHEA-COMP:18581"/>
        <dbReference type="ChEBI" id="CHEBI:15378"/>
        <dbReference type="ChEBI" id="CHEBI:57527"/>
        <dbReference type="ChEBI" id="CHEBI:58189"/>
        <dbReference type="ChEBI" id="CHEBI:194431"/>
        <dbReference type="ChEBI" id="CHEBI:194442"/>
        <dbReference type="EC" id="2.4.1.110"/>
    </reaction>
    <physiologicalReaction direction="left-to-right" evidence="6">
        <dbReference type="Rhea" id="RHEA:12886"/>
    </physiologicalReaction>
</comment>
<dbReference type="EMBL" id="FOUR01000005">
    <property type="protein sequence ID" value="SFN14945.1"/>
    <property type="molecule type" value="Genomic_DNA"/>
</dbReference>
<evidence type="ECO:0000256" key="1">
    <source>
        <dbReference type="ARBA" id="ARBA00009481"/>
    </source>
</evidence>
<evidence type="ECO:0000256" key="5">
    <source>
        <dbReference type="ARBA" id="ARBA00044539"/>
    </source>
</evidence>
<keyword evidence="2" id="KW-0328">Glycosyltransferase</keyword>
<feature type="domain" description="tRNA-queuosine alpha-mannosyltransferase N-terminal" evidence="8">
    <location>
        <begin position="14"/>
        <end position="181"/>
    </location>
</feature>